<dbReference type="AlphaFoldDB" id="A0AAD3XH73"/>
<dbReference type="InterPro" id="IPR037176">
    <property type="entry name" value="Osmotin/thaumatin-like_sf"/>
</dbReference>
<dbReference type="PROSITE" id="PS51367">
    <property type="entry name" value="THAUMATIN_2"/>
    <property type="match status" value="1"/>
</dbReference>
<dbReference type="SMART" id="SM00205">
    <property type="entry name" value="THN"/>
    <property type="match status" value="1"/>
</dbReference>
<dbReference type="PIRSF" id="PIRSF002703">
    <property type="entry name" value="Thaumatin"/>
    <property type="match status" value="1"/>
</dbReference>
<keyword evidence="3" id="KW-1185">Reference proteome</keyword>
<keyword evidence="1" id="KW-1015">Disulfide bond</keyword>
<evidence type="ECO:0000313" key="3">
    <source>
        <dbReference type="Proteomes" id="UP001279734"/>
    </source>
</evidence>
<feature type="disulfide bond" evidence="1">
    <location>
        <begin position="97"/>
        <end position="103"/>
    </location>
</feature>
<protein>
    <submittedName>
        <fullName evidence="2">Uncharacterized protein</fullName>
    </submittedName>
</protein>
<name>A0AAD3XH73_NEPGR</name>
<proteinExistence type="predicted"/>
<dbReference type="SUPFAM" id="SSF49870">
    <property type="entry name" value="Osmotin, thaumatin-like protein"/>
    <property type="match status" value="1"/>
</dbReference>
<dbReference type="PANTHER" id="PTHR31048">
    <property type="entry name" value="OS03G0233200 PROTEIN"/>
    <property type="match status" value="1"/>
</dbReference>
<evidence type="ECO:0000313" key="2">
    <source>
        <dbReference type="EMBL" id="GMH04437.1"/>
    </source>
</evidence>
<dbReference type="PRINTS" id="PR00347">
    <property type="entry name" value="THAUMATIN"/>
</dbReference>
<dbReference type="Pfam" id="PF00314">
    <property type="entry name" value="Thaumatin"/>
    <property type="match status" value="1"/>
</dbReference>
<dbReference type="Gene3D" id="2.60.110.10">
    <property type="entry name" value="Thaumatin"/>
    <property type="match status" value="1"/>
</dbReference>
<evidence type="ECO:0000256" key="1">
    <source>
        <dbReference type="PIRSR" id="PIRSR002703-1"/>
    </source>
</evidence>
<reference evidence="2" key="1">
    <citation type="submission" date="2023-05" db="EMBL/GenBank/DDBJ databases">
        <title>Nepenthes gracilis genome sequencing.</title>
        <authorList>
            <person name="Fukushima K."/>
        </authorList>
    </citation>
    <scope>NUCLEOTIDE SEQUENCE</scope>
    <source>
        <strain evidence="2">SING2019-196</strain>
    </source>
</reference>
<organism evidence="2 3">
    <name type="scientific">Nepenthes gracilis</name>
    <name type="common">Slender pitcher plant</name>
    <dbReference type="NCBI Taxonomy" id="150966"/>
    <lineage>
        <taxon>Eukaryota</taxon>
        <taxon>Viridiplantae</taxon>
        <taxon>Streptophyta</taxon>
        <taxon>Embryophyta</taxon>
        <taxon>Tracheophyta</taxon>
        <taxon>Spermatophyta</taxon>
        <taxon>Magnoliopsida</taxon>
        <taxon>eudicotyledons</taxon>
        <taxon>Gunneridae</taxon>
        <taxon>Pentapetalae</taxon>
        <taxon>Caryophyllales</taxon>
        <taxon>Nepenthaceae</taxon>
        <taxon>Nepenthes</taxon>
    </lineage>
</organism>
<accession>A0AAD3XH73</accession>
<dbReference type="EMBL" id="BSYO01000005">
    <property type="protein sequence ID" value="GMH04437.1"/>
    <property type="molecule type" value="Genomic_DNA"/>
</dbReference>
<dbReference type="InterPro" id="IPR001938">
    <property type="entry name" value="Thaumatin"/>
</dbReference>
<gene>
    <name evidence="2" type="ORF">Nepgr_006276</name>
</gene>
<comment type="caution">
    <text evidence="2">The sequence shown here is derived from an EMBL/GenBank/DDBJ whole genome shotgun (WGS) entry which is preliminary data.</text>
</comment>
<sequence length="173" mass="18531">MCCPITTKEVEDDGDPDVRSGINTASFHLQSRCNDTIWPETQAGAGNLQLINGGPQLKPGQNLTAAAPNGWSAINIWGRQWCSFDQSSKGSWLTSDCGSNLQCGGAGGEPPATLAEFTVYGPLGFYNDSLVDRFNLPVLIIPHGGSGQCRAVRWVRELNAKEERTVACKSASM</sequence>
<dbReference type="Proteomes" id="UP001279734">
    <property type="component" value="Unassembled WGS sequence"/>
</dbReference>